<dbReference type="EMBL" id="JUIV01000008">
    <property type="protein sequence ID" value="RYJ38462.1"/>
    <property type="molecule type" value="Genomic_DNA"/>
</dbReference>
<dbReference type="AlphaFoldDB" id="A0A444VY71"/>
<name>A0A444VY71_9FLAO</name>
<evidence type="ECO:0000313" key="1">
    <source>
        <dbReference type="EMBL" id="RYJ38462.1"/>
    </source>
</evidence>
<protein>
    <submittedName>
        <fullName evidence="1">Uncharacterized protein</fullName>
    </submittedName>
</protein>
<reference evidence="1 2" key="1">
    <citation type="submission" date="2014-12" db="EMBL/GenBank/DDBJ databases">
        <title>Genome sequence of Flavobacterium anhuiense RCM74.</title>
        <authorList>
            <person name="Kim J.F."/>
            <person name="Song J.Y."/>
            <person name="Kwak M.-J."/>
            <person name="Lee S.-W."/>
        </authorList>
    </citation>
    <scope>NUCLEOTIDE SEQUENCE [LARGE SCALE GENOMIC DNA]</scope>
    <source>
        <strain evidence="1 2">RCM74</strain>
    </source>
</reference>
<gene>
    <name evidence="1" type="ORF">NU08_2439</name>
</gene>
<evidence type="ECO:0000313" key="2">
    <source>
        <dbReference type="Proteomes" id="UP000290433"/>
    </source>
</evidence>
<organism evidence="1 2">
    <name type="scientific">Flavobacterium anhuiense</name>
    <dbReference type="NCBI Taxonomy" id="459526"/>
    <lineage>
        <taxon>Bacteria</taxon>
        <taxon>Pseudomonadati</taxon>
        <taxon>Bacteroidota</taxon>
        <taxon>Flavobacteriia</taxon>
        <taxon>Flavobacteriales</taxon>
        <taxon>Flavobacteriaceae</taxon>
        <taxon>Flavobacterium</taxon>
    </lineage>
</organism>
<accession>A0A444VY71</accession>
<comment type="caution">
    <text evidence="1">The sequence shown here is derived from an EMBL/GenBank/DDBJ whole genome shotgun (WGS) entry which is preliminary data.</text>
</comment>
<proteinExistence type="predicted"/>
<sequence length="43" mass="5086">MESHEKLKCIFFWLKKATNGSSFYALKKSILARVLEMDSWNSF</sequence>
<dbReference type="Proteomes" id="UP000290433">
    <property type="component" value="Unassembled WGS sequence"/>
</dbReference>